<dbReference type="Gene3D" id="3.40.190.10">
    <property type="entry name" value="Periplasmic binding protein-like II"/>
    <property type="match status" value="2"/>
</dbReference>
<dbReference type="CDD" id="cd08420">
    <property type="entry name" value="PBP2_CysL_like"/>
    <property type="match status" value="1"/>
</dbReference>
<dbReference type="SUPFAM" id="SSF46785">
    <property type="entry name" value="Winged helix' DNA-binding domain"/>
    <property type="match status" value="1"/>
</dbReference>
<proteinExistence type="inferred from homology"/>
<organism evidence="6 7">
    <name type="scientific">Streptomyces caeni</name>
    <dbReference type="NCBI Taxonomy" id="2307231"/>
    <lineage>
        <taxon>Bacteria</taxon>
        <taxon>Bacillati</taxon>
        <taxon>Actinomycetota</taxon>
        <taxon>Actinomycetes</taxon>
        <taxon>Kitasatosporales</taxon>
        <taxon>Streptomycetaceae</taxon>
        <taxon>Streptomyces</taxon>
    </lineage>
</organism>
<keyword evidence="4" id="KW-0804">Transcription</keyword>
<dbReference type="RefSeq" id="WP_381081816.1">
    <property type="nucleotide sequence ID" value="NZ_JBHUDX010000030.1"/>
</dbReference>
<comment type="similarity">
    <text evidence="1">Belongs to the LysR transcriptional regulatory family.</text>
</comment>
<dbReference type="InterPro" id="IPR005119">
    <property type="entry name" value="LysR_subst-bd"/>
</dbReference>
<dbReference type="PANTHER" id="PTHR30126">
    <property type="entry name" value="HTH-TYPE TRANSCRIPTIONAL REGULATOR"/>
    <property type="match status" value="1"/>
</dbReference>
<name>A0ABW4IP47_9ACTN</name>
<keyword evidence="7" id="KW-1185">Reference proteome</keyword>
<protein>
    <submittedName>
        <fullName evidence="6">LysR substrate-binding domain-containing protein</fullName>
    </submittedName>
</protein>
<dbReference type="PRINTS" id="PR00039">
    <property type="entry name" value="HTHLYSR"/>
</dbReference>
<accession>A0ABW4IP47</accession>
<evidence type="ECO:0000256" key="4">
    <source>
        <dbReference type="ARBA" id="ARBA00023163"/>
    </source>
</evidence>
<dbReference type="PROSITE" id="PS50931">
    <property type="entry name" value="HTH_LYSR"/>
    <property type="match status" value="1"/>
</dbReference>
<dbReference type="Gene3D" id="1.10.10.10">
    <property type="entry name" value="Winged helix-like DNA-binding domain superfamily/Winged helix DNA-binding domain"/>
    <property type="match status" value="1"/>
</dbReference>
<dbReference type="Proteomes" id="UP001597261">
    <property type="component" value="Unassembled WGS sequence"/>
</dbReference>
<sequence>MPLPRRVTELSGFELLLSIATLGSIGRAASAHGISQPAASERIHRLESSIGIPLVTRSPRGSQLTESGLLIADWARKTIESARDLEAGIAALRGQKDARLRVAASLTVAEYFVPRWLVRLRARDPHIAVALVSGNSADVADAMLSGKADLGFVEGPDLPPGLEAQIIAHDHLVLVVARRHPWARRKQPIQPSELARTPLISREQGSGTRRALERALSQTSTVTLPPPLLELSSTTAIKSAVIEGMGPAVLSSNAVAGELAAGTLVRLPIQGVNLTRDLRVIWPAGQRLQGPAGDLAAIAANAQTG</sequence>
<keyword evidence="3" id="KW-0238">DNA-binding</keyword>
<gene>
    <name evidence="6" type="ORF">ACFSL4_12910</name>
</gene>
<comment type="caution">
    <text evidence="6">The sequence shown here is derived from an EMBL/GenBank/DDBJ whole genome shotgun (WGS) entry which is preliminary data.</text>
</comment>
<dbReference type="EMBL" id="JBHUDX010000030">
    <property type="protein sequence ID" value="MFD1659085.1"/>
    <property type="molecule type" value="Genomic_DNA"/>
</dbReference>
<dbReference type="SUPFAM" id="SSF53850">
    <property type="entry name" value="Periplasmic binding protein-like II"/>
    <property type="match status" value="1"/>
</dbReference>
<dbReference type="InterPro" id="IPR036390">
    <property type="entry name" value="WH_DNA-bd_sf"/>
</dbReference>
<evidence type="ECO:0000313" key="6">
    <source>
        <dbReference type="EMBL" id="MFD1659085.1"/>
    </source>
</evidence>
<evidence type="ECO:0000256" key="1">
    <source>
        <dbReference type="ARBA" id="ARBA00009437"/>
    </source>
</evidence>
<evidence type="ECO:0000259" key="5">
    <source>
        <dbReference type="PROSITE" id="PS50931"/>
    </source>
</evidence>
<evidence type="ECO:0000256" key="3">
    <source>
        <dbReference type="ARBA" id="ARBA00023125"/>
    </source>
</evidence>
<feature type="domain" description="HTH lysR-type" evidence="5">
    <location>
        <begin position="8"/>
        <end position="65"/>
    </location>
</feature>
<dbReference type="PANTHER" id="PTHR30126:SF39">
    <property type="entry name" value="HTH-TYPE TRANSCRIPTIONAL REGULATOR CYSL"/>
    <property type="match status" value="1"/>
</dbReference>
<dbReference type="InterPro" id="IPR000847">
    <property type="entry name" value="LysR_HTH_N"/>
</dbReference>
<dbReference type="Pfam" id="PF03466">
    <property type="entry name" value="LysR_substrate"/>
    <property type="match status" value="1"/>
</dbReference>
<reference evidence="7" key="1">
    <citation type="journal article" date="2019" name="Int. J. Syst. Evol. Microbiol.">
        <title>The Global Catalogue of Microorganisms (GCM) 10K type strain sequencing project: providing services to taxonomists for standard genome sequencing and annotation.</title>
        <authorList>
            <consortium name="The Broad Institute Genomics Platform"/>
            <consortium name="The Broad Institute Genome Sequencing Center for Infectious Disease"/>
            <person name="Wu L."/>
            <person name="Ma J."/>
        </authorList>
    </citation>
    <scope>NUCLEOTIDE SEQUENCE [LARGE SCALE GENOMIC DNA]</scope>
    <source>
        <strain evidence="7">CGMCC 1.12470</strain>
    </source>
</reference>
<dbReference type="InterPro" id="IPR036388">
    <property type="entry name" value="WH-like_DNA-bd_sf"/>
</dbReference>
<dbReference type="Pfam" id="PF00126">
    <property type="entry name" value="HTH_1"/>
    <property type="match status" value="1"/>
</dbReference>
<evidence type="ECO:0000313" key="7">
    <source>
        <dbReference type="Proteomes" id="UP001597261"/>
    </source>
</evidence>
<keyword evidence="2" id="KW-0805">Transcription regulation</keyword>
<evidence type="ECO:0000256" key="2">
    <source>
        <dbReference type="ARBA" id="ARBA00023015"/>
    </source>
</evidence>